<feature type="domain" description="Bacterial bifunctional deaminase-reductase C-terminal" evidence="1">
    <location>
        <begin position="2"/>
        <end position="180"/>
    </location>
</feature>
<dbReference type="Pfam" id="PF01872">
    <property type="entry name" value="RibD_C"/>
    <property type="match status" value="1"/>
</dbReference>
<dbReference type="GO" id="GO:0008703">
    <property type="term" value="F:5-amino-6-(5-phosphoribosylamino)uracil reductase activity"/>
    <property type="evidence" value="ECO:0007669"/>
    <property type="project" value="InterPro"/>
</dbReference>
<comment type="caution">
    <text evidence="2">The sequence shown here is derived from an EMBL/GenBank/DDBJ whole genome shotgun (WGS) entry which is preliminary data.</text>
</comment>
<dbReference type="EMBL" id="MEIA01000439">
    <property type="protein sequence ID" value="OJF11051.1"/>
    <property type="molecule type" value="Genomic_DNA"/>
</dbReference>
<dbReference type="Proteomes" id="UP000182486">
    <property type="component" value="Unassembled WGS sequence"/>
</dbReference>
<dbReference type="PANTHER" id="PTHR38011:SF11">
    <property type="entry name" value="2,5-DIAMINO-6-RIBOSYLAMINO-4(3H)-PYRIMIDINONE 5'-PHOSPHATE REDUCTASE"/>
    <property type="match status" value="1"/>
</dbReference>
<sequence>MRKIFMFNRMSIDGAYAAADGNMNWFVQDPEVDMAIHAMMQPDTVLFGRSTYQLFEAVWPAMADNPHAPEGARMMARELNEMTKVVFSSTLDKLEWVNSRLAEQDLLSEVKSLRESDGGDVVIFGSGTIVQQLSQARLIDDYLIALTPVTLGNGKPLFKDVEGVRLELVEARTFASGNVLLHHRAAQ</sequence>
<dbReference type="Gene3D" id="3.40.430.10">
    <property type="entry name" value="Dihydrofolate Reductase, subunit A"/>
    <property type="match status" value="1"/>
</dbReference>
<dbReference type="InterPro" id="IPR024072">
    <property type="entry name" value="DHFR-like_dom_sf"/>
</dbReference>
<dbReference type="PANTHER" id="PTHR38011">
    <property type="entry name" value="DIHYDROFOLATE REDUCTASE FAMILY PROTEIN (AFU_ORTHOLOGUE AFUA_8G06820)"/>
    <property type="match status" value="1"/>
</dbReference>
<dbReference type="InterPro" id="IPR002734">
    <property type="entry name" value="RibDG_C"/>
</dbReference>
<evidence type="ECO:0000313" key="2">
    <source>
        <dbReference type="EMBL" id="OJF11051.1"/>
    </source>
</evidence>
<dbReference type="SUPFAM" id="SSF53597">
    <property type="entry name" value="Dihydrofolate reductase-like"/>
    <property type="match status" value="1"/>
</dbReference>
<reference evidence="2 3" key="1">
    <citation type="submission" date="2016-09" db="EMBL/GenBank/DDBJ databases">
        <title>Couchioplanes caeruleus draft genome sequence.</title>
        <authorList>
            <person name="Sheehan J."/>
            <person name="Caffrey P."/>
        </authorList>
    </citation>
    <scope>NUCLEOTIDE SEQUENCE [LARGE SCALE GENOMIC DNA]</scope>
    <source>
        <strain evidence="2 3">DSM 43634</strain>
    </source>
</reference>
<dbReference type="AlphaFoldDB" id="A0A1K0GPA4"/>
<keyword evidence="3" id="KW-1185">Reference proteome</keyword>
<proteinExistence type="predicted"/>
<organism evidence="2 3">
    <name type="scientific">Couchioplanes caeruleus subsp. caeruleus</name>
    <dbReference type="NCBI Taxonomy" id="56427"/>
    <lineage>
        <taxon>Bacteria</taxon>
        <taxon>Bacillati</taxon>
        <taxon>Actinomycetota</taxon>
        <taxon>Actinomycetes</taxon>
        <taxon>Micromonosporales</taxon>
        <taxon>Micromonosporaceae</taxon>
        <taxon>Couchioplanes</taxon>
    </lineage>
</organism>
<accession>A0A1K0GPA4</accession>
<protein>
    <recommendedName>
        <fullName evidence="1">Bacterial bifunctional deaminase-reductase C-terminal domain-containing protein</fullName>
    </recommendedName>
</protein>
<dbReference type="GO" id="GO:0009231">
    <property type="term" value="P:riboflavin biosynthetic process"/>
    <property type="evidence" value="ECO:0007669"/>
    <property type="project" value="InterPro"/>
</dbReference>
<dbReference type="InterPro" id="IPR050765">
    <property type="entry name" value="Riboflavin_Biosynth_HTPR"/>
</dbReference>
<dbReference type="RefSeq" id="WP_071808361.1">
    <property type="nucleotide sequence ID" value="NZ_MEIA01000439.1"/>
</dbReference>
<name>A0A1K0GPA4_9ACTN</name>
<gene>
    <name evidence="2" type="ORF">BG844_28285</name>
</gene>
<evidence type="ECO:0000259" key="1">
    <source>
        <dbReference type="Pfam" id="PF01872"/>
    </source>
</evidence>
<evidence type="ECO:0000313" key="3">
    <source>
        <dbReference type="Proteomes" id="UP000182486"/>
    </source>
</evidence>